<name>A0A1M6TTR5_9FIRM</name>
<dbReference type="AlphaFoldDB" id="A0A1M6TTR5"/>
<feature type="domain" description="HAMP" evidence="12">
    <location>
        <begin position="309"/>
        <end position="364"/>
    </location>
</feature>
<evidence type="ECO:0000313" key="13">
    <source>
        <dbReference type="EMBL" id="SHK60314.1"/>
    </source>
</evidence>
<evidence type="ECO:0000256" key="7">
    <source>
        <dbReference type="ARBA" id="ARBA00023224"/>
    </source>
</evidence>
<dbReference type="Pfam" id="PF00015">
    <property type="entry name" value="MCPsignal"/>
    <property type="match status" value="1"/>
</dbReference>
<keyword evidence="3" id="KW-0145">Chemotaxis</keyword>
<dbReference type="InterPro" id="IPR004089">
    <property type="entry name" value="MCPsignal_dom"/>
</dbReference>
<dbReference type="OrthoDB" id="9814363at2"/>
<dbReference type="Proteomes" id="UP000184386">
    <property type="component" value="Unassembled WGS sequence"/>
</dbReference>
<evidence type="ECO:0000256" key="6">
    <source>
        <dbReference type="ARBA" id="ARBA00023136"/>
    </source>
</evidence>
<dbReference type="PROSITE" id="PS50111">
    <property type="entry name" value="CHEMOTAXIS_TRANSDUC_2"/>
    <property type="match status" value="1"/>
</dbReference>
<sequence>MKEEKRGHKSIRTKLIFAFTAIVLLASVILGFISIKIASNLMIKDAEKTLASLAEDASKLEQSRLETQKGTLGTLAKLKEIQSMDWGIQQPILKNMLGSTDFLEFGIMKEDGSITYSDGTSLQLPDTDPLRKVFEDKGDVVNFALSPATKKLVLVQAVPIKSDGKIVAALLGRMDGKALSDMAADTGYGEDGYGFIVNSEGTVIGHKNLDLVNQHYNAIEESKKDKALLPLADVLKKAAEGKQGFGNYYYNGGYRYVGYAPIPGTDWSFVLAADRSEILKPIKSLQYSVIFAAAFIVLVSIVITYIIGYSIAKPIIRTSIYARKIADLDLSEDIDSRFLAKKDETGELANALLSIKNGVRTIISEISDSSKQMTEASKSLTTVAQQTSISSEEIAKTIEEIAQGASEQAKQTESGSHEAFRIGETIEKVSGYIAGVSESSGKVTEVVETGLLEIEALSRITKESTSEIEKVYQVIMQTNESSGKIGEASNMIEAIAAQTNLLSLNAAIEAARAGEAGKGFAVVAEEIRKLAEQSSGSTRVINDMVQELQNNTEDAVETIKKVYGISKEQSGNVDSSKKKYEMIAESMKLAAEAVNKLSSSGVEMDAMRQGILEVLENLSAIAEENAAASEEASASTEEQTASVEEIASASDDLSEIAIKLHSLINRFKL</sequence>
<evidence type="ECO:0000256" key="9">
    <source>
        <dbReference type="PROSITE-ProRule" id="PRU00284"/>
    </source>
</evidence>
<keyword evidence="6 10" id="KW-0472">Membrane</keyword>
<proteinExistence type="inferred from homology"/>
<dbReference type="PROSITE" id="PS50885">
    <property type="entry name" value="HAMP"/>
    <property type="match status" value="1"/>
</dbReference>
<dbReference type="GO" id="GO:0006935">
    <property type="term" value="P:chemotaxis"/>
    <property type="evidence" value="ECO:0007669"/>
    <property type="project" value="UniProtKB-KW"/>
</dbReference>
<dbReference type="EMBL" id="FRAC01000014">
    <property type="protein sequence ID" value="SHK60314.1"/>
    <property type="molecule type" value="Genomic_DNA"/>
</dbReference>
<feature type="domain" description="Methyl-accepting transducer" evidence="11">
    <location>
        <begin position="383"/>
        <end position="640"/>
    </location>
</feature>
<gene>
    <name evidence="13" type="ORF">SAMN02745136_02871</name>
</gene>
<dbReference type="InterPro" id="IPR003660">
    <property type="entry name" value="HAMP_dom"/>
</dbReference>
<evidence type="ECO:0000256" key="4">
    <source>
        <dbReference type="ARBA" id="ARBA00022692"/>
    </source>
</evidence>
<accession>A0A1M6TTR5</accession>
<keyword evidence="14" id="KW-1185">Reference proteome</keyword>
<dbReference type="GO" id="GO:0007165">
    <property type="term" value="P:signal transduction"/>
    <property type="evidence" value="ECO:0007669"/>
    <property type="project" value="UniProtKB-KW"/>
</dbReference>
<comment type="subcellular location">
    <subcellularLocation>
        <location evidence="1">Cell membrane</location>
        <topology evidence="1">Multi-pass membrane protein</topology>
    </subcellularLocation>
</comment>
<dbReference type="RefSeq" id="WP_073277090.1">
    <property type="nucleotide sequence ID" value="NZ_FRAC01000014.1"/>
</dbReference>
<evidence type="ECO:0000256" key="5">
    <source>
        <dbReference type="ARBA" id="ARBA00022989"/>
    </source>
</evidence>
<dbReference type="SUPFAM" id="SSF58104">
    <property type="entry name" value="Methyl-accepting chemotaxis protein (MCP) signaling domain"/>
    <property type="match status" value="1"/>
</dbReference>
<feature type="transmembrane region" description="Helical" evidence="10">
    <location>
        <begin position="285"/>
        <end position="307"/>
    </location>
</feature>
<keyword evidence="7 9" id="KW-0807">Transducer</keyword>
<dbReference type="Pfam" id="PF02743">
    <property type="entry name" value="dCache_1"/>
    <property type="match status" value="1"/>
</dbReference>
<evidence type="ECO:0000256" key="2">
    <source>
        <dbReference type="ARBA" id="ARBA00022475"/>
    </source>
</evidence>
<evidence type="ECO:0000259" key="11">
    <source>
        <dbReference type="PROSITE" id="PS50111"/>
    </source>
</evidence>
<evidence type="ECO:0000256" key="8">
    <source>
        <dbReference type="ARBA" id="ARBA00029447"/>
    </source>
</evidence>
<keyword evidence="5 10" id="KW-1133">Transmembrane helix</keyword>
<feature type="transmembrane region" description="Helical" evidence="10">
    <location>
        <begin position="15"/>
        <end position="35"/>
    </location>
</feature>
<dbReference type="InterPro" id="IPR033479">
    <property type="entry name" value="dCache_1"/>
</dbReference>
<evidence type="ECO:0000256" key="3">
    <source>
        <dbReference type="ARBA" id="ARBA00022500"/>
    </source>
</evidence>
<dbReference type="PANTHER" id="PTHR32089:SF112">
    <property type="entry name" value="LYSOZYME-LIKE PROTEIN-RELATED"/>
    <property type="match status" value="1"/>
</dbReference>
<reference evidence="13 14" key="1">
    <citation type="submission" date="2016-11" db="EMBL/GenBank/DDBJ databases">
        <authorList>
            <person name="Jaros S."/>
            <person name="Januszkiewicz K."/>
            <person name="Wedrychowicz H."/>
        </authorList>
    </citation>
    <scope>NUCLEOTIDE SEQUENCE [LARGE SCALE GENOMIC DNA]</scope>
    <source>
        <strain evidence="13 14">DSM 15929</strain>
    </source>
</reference>
<evidence type="ECO:0000313" key="14">
    <source>
        <dbReference type="Proteomes" id="UP000184386"/>
    </source>
</evidence>
<evidence type="ECO:0000256" key="10">
    <source>
        <dbReference type="SAM" id="Phobius"/>
    </source>
</evidence>
<dbReference type="Gene3D" id="3.30.450.20">
    <property type="entry name" value="PAS domain"/>
    <property type="match status" value="1"/>
</dbReference>
<dbReference type="Gene3D" id="1.10.8.500">
    <property type="entry name" value="HAMP domain in histidine kinase"/>
    <property type="match status" value="1"/>
</dbReference>
<evidence type="ECO:0000256" key="1">
    <source>
        <dbReference type="ARBA" id="ARBA00004651"/>
    </source>
</evidence>
<comment type="similarity">
    <text evidence="8">Belongs to the methyl-accepting chemotaxis (MCP) protein family.</text>
</comment>
<dbReference type="SMART" id="SM00283">
    <property type="entry name" value="MA"/>
    <property type="match status" value="1"/>
</dbReference>
<protein>
    <submittedName>
        <fullName evidence="13">Methyl-accepting chemotaxis sensory transducer with Cache sensor</fullName>
    </submittedName>
</protein>
<evidence type="ECO:0000259" key="12">
    <source>
        <dbReference type="PROSITE" id="PS50885"/>
    </source>
</evidence>
<dbReference type="PANTHER" id="PTHR32089">
    <property type="entry name" value="METHYL-ACCEPTING CHEMOTAXIS PROTEIN MCPB"/>
    <property type="match status" value="1"/>
</dbReference>
<organism evidence="13 14">
    <name type="scientific">Anaerocolumna jejuensis DSM 15929</name>
    <dbReference type="NCBI Taxonomy" id="1121322"/>
    <lineage>
        <taxon>Bacteria</taxon>
        <taxon>Bacillati</taxon>
        <taxon>Bacillota</taxon>
        <taxon>Clostridia</taxon>
        <taxon>Lachnospirales</taxon>
        <taxon>Lachnospiraceae</taxon>
        <taxon>Anaerocolumna</taxon>
    </lineage>
</organism>
<dbReference type="CDD" id="cd12912">
    <property type="entry name" value="PDC2_MCP_like"/>
    <property type="match status" value="1"/>
</dbReference>
<keyword evidence="2" id="KW-1003">Cell membrane</keyword>
<dbReference type="STRING" id="1121322.SAMN02745136_02871"/>
<dbReference type="GO" id="GO:0005886">
    <property type="term" value="C:plasma membrane"/>
    <property type="evidence" value="ECO:0007669"/>
    <property type="project" value="UniProtKB-SubCell"/>
</dbReference>
<dbReference type="Gene3D" id="1.10.287.950">
    <property type="entry name" value="Methyl-accepting chemotaxis protein"/>
    <property type="match status" value="1"/>
</dbReference>
<keyword evidence="4 10" id="KW-0812">Transmembrane</keyword>